<evidence type="ECO:0000256" key="1">
    <source>
        <dbReference type="ARBA" id="ARBA00004123"/>
    </source>
</evidence>
<evidence type="ECO:0000256" key="3">
    <source>
        <dbReference type="ARBA" id="ARBA00022664"/>
    </source>
</evidence>
<feature type="compositionally biased region" description="Basic and acidic residues" evidence="8">
    <location>
        <begin position="1"/>
        <end position="20"/>
    </location>
</feature>
<evidence type="ECO:0000256" key="5">
    <source>
        <dbReference type="ARBA" id="ARBA00023163"/>
    </source>
</evidence>
<feature type="compositionally biased region" description="Low complexity" evidence="8">
    <location>
        <begin position="102"/>
        <end position="116"/>
    </location>
</feature>
<evidence type="ECO:0000313" key="10">
    <source>
        <dbReference type="EMBL" id="RBR16684.1"/>
    </source>
</evidence>
<keyword evidence="6" id="KW-0508">mRNA splicing</keyword>
<evidence type="ECO:0000256" key="8">
    <source>
        <dbReference type="SAM" id="MobiDB-lite"/>
    </source>
</evidence>
<evidence type="ECO:0000259" key="9">
    <source>
        <dbReference type="Pfam" id="PF04696"/>
    </source>
</evidence>
<gene>
    <name evidence="10" type="ORF">FIESC28_06837</name>
</gene>
<organism evidence="10 11">
    <name type="scientific">Fusarium coffeatum</name>
    <dbReference type="NCBI Taxonomy" id="231269"/>
    <lineage>
        <taxon>Eukaryota</taxon>
        <taxon>Fungi</taxon>
        <taxon>Dikarya</taxon>
        <taxon>Ascomycota</taxon>
        <taxon>Pezizomycotina</taxon>
        <taxon>Sordariomycetes</taxon>
        <taxon>Hypocreomycetidae</taxon>
        <taxon>Hypocreales</taxon>
        <taxon>Nectriaceae</taxon>
        <taxon>Fusarium</taxon>
        <taxon>Fusarium incarnatum-equiseti species complex</taxon>
    </lineage>
</organism>
<dbReference type="GeneID" id="41996275"/>
<feature type="compositionally biased region" description="Basic and acidic residues" evidence="8">
    <location>
        <begin position="83"/>
        <end position="95"/>
    </location>
</feature>
<evidence type="ECO:0000256" key="7">
    <source>
        <dbReference type="ARBA" id="ARBA00023242"/>
    </source>
</evidence>
<keyword evidence="3" id="KW-0507">mRNA processing</keyword>
<keyword evidence="7" id="KW-0539">Nucleus</keyword>
<comment type="subcellular location">
    <subcellularLocation>
        <location evidence="1">Nucleus</location>
    </subcellularLocation>
</comment>
<dbReference type="PANTHER" id="PTHR12707">
    <property type="entry name" value="PINN"/>
    <property type="match status" value="1"/>
</dbReference>
<feature type="region of interest" description="Disordered" evidence="8">
    <location>
        <begin position="1"/>
        <end position="158"/>
    </location>
</feature>
<keyword evidence="5" id="KW-0804">Transcription</keyword>
<feature type="compositionally biased region" description="Basic and acidic residues" evidence="8">
    <location>
        <begin position="269"/>
        <end position="281"/>
    </location>
</feature>
<name>A0A366RHP8_9HYPO</name>
<proteinExistence type="inferred from homology"/>
<dbReference type="GO" id="GO:0071013">
    <property type="term" value="C:catalytic step 2 spliceosome"/>
    <property type="evidence" value="ECO:0007669"/>
    <property type="project" value="TreeGrafter"/>
</dbReference>
<feature type="domain" description="Pinin/SDK/MemA protein" evidence="9">
    <location>
        <begin position="91"/>
        <end position="205"/>
    </location>
</feature>
<comment type="caution">
    <text evidence="10">The sequence shown here is derived from an EMBL/GenBank/DDBJ whole genome shotgun (WGS) entry which is preliminary data.</text>
</comment>
<dbReference type="GO" id="GO:0008380">
    <property type="term" value="P:RNA splicing"/>
    <property type="evidence" value="ECO:0007669"/>
    <property type="project" value="UniProtKB-KW"/>
</dbReference>
<keyword evidence="4" id="KW-0805">Transcription regulation</keyword>
<dbReference type="Proteomes" id="UP000253153">
    <property type="component" value="Unassembled WGS sequence"/>
</dbReference>
<feature type="compositionally biased region" description="Basic and acidic residues" evidence="8">
    <location>
        <begin position="31"/>
        <end position="73"/>
    </location>
</feature>
<evidence type="ECO:0000256" key="6">
    <source>
        <dbReference type="ARBA" id="ARBA00023187"/>
    </source>
</evidence>
<evidence type="ECO:0000256" key="2">
    <source>
        <dbReference type="ARBA" id="ARBA00010386"/>
    </source>
</evidence>
<dbReference type="OrthoDB" id="330772at2759"/>
<dbReference type="Pfam" id="PF04696">
    <property type="entry name" value="Pinin_SDK_memA"/>
    <property type="match status" value="1"/>
</dbReference>
<dbReference type="InterPro" id="IPR039853">
    <property type="entry name" value="Pinin"/>
</dbReference>
<feature type="compositionally biased region" description="Basic and acidic residues" evidence="8">
    <location>
        <begin position="119"/>
        <end position="147"/>
    </location>
</feature>
<dbReference type="EMBL" id="QKXC01000140">
    <property type="protein sequence ID" value="RBR16684.1"/>
    <property type="molecule type" value="Genomic_DNA"/>
</dbReference>
<protein>
    <recommendedName>
        <fullName evidence="9">Pinin/SDK/MemA protein domain-containing protein</fullName>
    </recommendedName>
</protein>
<sequence>MTTEHDFRPADDVQLKEQHDNSLPQNVSDMEPSKRKAPVDADEFSPKRIKHDDHFREATSERPRRGSSQERRSSYGGSAAIDAGRRQHATQEEKKRGKRLFGGLLSTLSQTSGGSTQKKRMEIERRQQERMRKQSVEDSKLREEKRAKAMQARKGDQNVFDEEVMRNKHKKMLAVAQYLRTTSEPQIYYLPWRLTEEQEETIDEQLRHTKTAIAREVEAFNARRERQTNQTRRSSVREEATVPSNEESAPASKTADDSEHLGKAQFKGGESDQHQHDHDEAADVLEEADEDMVIY</sequence>
<feature type="compositionally biased region" description="Acidic residues" evidence="8">
    <location>
        <begin position="282"/>
        <end position="295"/>
    </location>
</feature>
<evidence type="ECO:0000313" key="11">
    <source>
        <dbReference type="Proteomes" id="UP000253153"/>
    </source>
</evidence>
<dbReference type="GO" id="GO:0006397">
    <property type="term" value="P:mRNA processing"/>
    <property type="evidence" value="ECO:0007669"/>
    <property type="project" value="UniProtKB-KW"/>
</dbReference>
<comment type="similarity">
    <text evidence="2">Belongs to the pinin family.</text>
</comment>
<dbReference type="PANTHER" id="PTHR12707:SF0">
    <property type="entry name" value="PININ"/>
    <property type="match status" value="1"/>
</dbReference>
<keyword evidence="11" id="KW-1185">Reference proteome</keyword>
<reference evidence="10 11" key="1">
    <citation type="submission" date="2018-06" db="EMBL/GenBank/DDBJ databases">
        <title>Fusarium incarnatum-equiseti species complex species 28.</title>
        <authorList>
            <person name="Gardiner D.M."/>
        </authorList>
    </citation>
    <scope>NUCLEOTIDE SEQUENCE [LARGE SCALE GENOMIC DNA]</scope>
    <source>
        <strain evidence="10 11">FIESC_28</strain>
    </source>
</reference>
<dbReference type="InterPro" id="IPR006786">
    <property type="entry name" value="Pinin_SDK_MemA"/>
</dbReference>
<dbReference type="AlphaFoldDB" id="A0A366RHP8"/>
<dbReference type="RefSeq" id="XP_031014959.1">
    <property type="nucleotide sequence ID" value="XM_031160979.1"/>
</dbReference>
<accession>A0A366RHP8</accession>
<evidence type="ECO:0000256" key="4">
    <source>
        <dbReference type="ARBA" id="ARBA00023015"/>
    </source>
</evidence>
<feature type="region of interest" description="Disordered" evidence="8">
    <location>
        <begin position="221"/>
        <end position="295"/>
    </location>
</feature>